<organism evidence="12 13">
    <name type="scientific">Callosobruchus maculatus</name>
    <name type="common">Southern cowpea weevil</name>
    <name type="synonym">Pulse bruchid</name>
    <dbReference type="NCBI Taxonomy" id="64391"/>
    <lineage>
        <taxon>Eukaryota</taxon>
        <taxon>Metazoa</taxon>
        <taxon>Ecdysozoa</taxon>
        <taxon>Arthropoda</taxon>
        <taxon>Hexapoda</taxon>
        <taxon>Insecta</taxon>
        <taxon>Pterygota</taxon>
        <taxon>Neoptera</taxon>
        <taxon>Endopterygota</taxon>
        <taxon>Coleoptera</taxon>
        <taxon>Polyphaga</taxon>
        <taxon>Cucujiformia</taxon>
        <taxon>Chrysomeloidea</taxon>
        <taxon>Chrysomelidae</taxon>
        <taxon>Bruchinae</taxon>
        <taxon>Bruchini</taxon>
        <taxon>Callosobruchus</taxon>
    </lineage>
</organism>
<keyword evidence="13" id="KW-1185">Reference proteome</keyword>
<dbReference type="PRINTS" id="PR00261">
    <property type="entry name" value="LDLRECEPTOR"/>
</dbReference>
<dbReference type="Proteomes" id="UP000410492">
    <property type="component" value="Unassembled WGS sequence"/>
</dbReference>
<evidence type="ECO:0000256" key="2">
    <source>
        <dbReference type="ARBA" id="ARBA00004308"/>
    </source>
</evidence>
<dbReference type="GO" id="GO:0005886">
    <property type="term" value="C:plasma membrane"/>
    <property type="evidence" value="ECO:0007669"/>
    <property type="project" value="TreeGrafter"/>
</dbReference>
<evidence type="ECO:0000256" key="5">
    <source>
        <dbReference type="ARBA" id="ARBA00022737"/>
    </source>
</evidence>
<evidence type="ECO:0000256" key="6">
    <source>
        <dbReference type="ARBA" id="ARBA00022989"/>
    </source>
</evidence>
<reference evidence="12 13" key="1">
    <citation type="submission" date="2019-01" db="EMBL/GenBank/DDBJ databases">
        <authorList>
            <person name="Sayadi A."/>
        </authorList>
    </citation>
    <scope>NUCLEOTIDE SEQUENCE [LARGE SCALE GENOMIC DNA]</scope>
</reference>
<dbReference type="PROSITE" id="PS01209">
    <property type="entry name" value="LDLRA_1"/>
    <property type="match status" value="2"/>
</dbReference>
<feature type="disulfide bond" evidence="10">
    <location>
        <begin position="164"/>
        <end position="176"/>
    </location>
</feature>
<dbReference type="InterPro" id="IPR000082">
    <property type="entry name" value="SEA_dom"/>
</dbReference>
<feature type="domain" description="SEA" evidence="11">
    <location>
        <begin position="5"/>
        <end position="120"/>
    </location>
</feature>
<dbReference type="OrthoDB" id="2019384at2759"/>
<evidence type="ECO:0000256" key="8">
    <source>
        <dbReference type="ARBA" id="ARBA00023157"/>
    </source>
</evidence>
<feature type="disulfide bond" evidence="10">
    <location>
        <begin position="142"/>
        <end position="157"/>
    </location>
</feature>
<feature type="disulfide bond" evidence="10">
    <location>
        <begin position="123"/>
        <end position="135"/>
    </location>
</feature>
<dbReference type="Pfam" id="PF00057">
    <property type="entry name" value="Ldl_recept_a"/>
    <property type="match status" value="3"/>
</dbReference>
<evidence type="ECO:0000256" key="1">
    <source>
        <dbReference type="ARBA" id="ARBA00004167"/>
    </source>
</evidence>
<protein>
    <recommendedName>
        <fullName evidence="11">SEA domain-containing protein</fullName>
    </recommendedName>
</protein>
<dbReference type="SMART" id="SM00192">
    <property type="entry name" value="LDLa"/>
    <property type="match status" value="3"/>
</dbReference>
<dbReference type="PROSITE" id="PS50068">
    <property type="entry name" value="LDLRA_2"/>
    <property type="match status" value="3"/>
</dbReference>
<evidence type="ECO:0000256" key="9">
    <source>
        <dbReference type="ARBA" id="ARBA00023180"/>
    </source>
</evidence>
<dbReference type="PANTHER" id="PTHR24270">
    <property type="entry name" value="LOW-DENSITY LIPOPROTEIN RECEPTOR-RELATED"/>
    <property type="match status" value="1"/>
</dbReference>
<keyword evidence="9" id="KW-0325">Glycoprotein</keyword>
<gene>
    <name evidence="12" type="ORF">CALMAC_LOCUS2348</name>
</gene>
<dbReference type="AlphaFoldDB" id="A0A653BMT3"/>
<accession>A0A653BMT3</accession>
<evidence type="ECO:0000313" key="13">
    <source>
        <dbReference type="Proteomes" id="UP000410492"/>
    </source>
</evidence>
<evidence type="ECO:0000256" key="10">
    <source>
        <dbReference type="PROSITE-ProRule" id="PRU00124"/>
    </source>
</evidence>
<dbReference type="SUPFAM" id="SSF82671">
    <property type="entry name" value="SEA domain"/>
    <property type="match status" value="1"/>
</dbReference>
<feature type="disulfide bond" evidence="10">
    <location>
        <begin position="130"/>
        <end position="148"/>
    </location>
</feature>
<dbReference type="InterPro" id="IPR023415">
    <property type="entry name" value="LDLR_class-A_CS"/>
</dbReference>
<feature type="disulfide bond" evidence="10">
    <location>
        <begin position="202"/>
        <end position="214"/>
    </location>
</feature>
<keyword evidence="6" id="KW-1133">Transmembrane helix</keyword>
<feature type="disulfide bond" evidence="10">
    <location>
        <begin position="171"/>
        <end position="189"/>
    </location>
</feature>
<comment type="subcellular location">
    <subcellularLocation>
        <location evidence="2">Endomembrane system</location>
    </subcellularLocation>
    <subcellularLocation>
        <location evidence="1">Membrane</location>
        <topology evidence="1">Single-pass membrane protein</topology>
    </subcellularLocation>
</comment>
<keyword evidence="3" id="KW-0812">Transmembrane</keyword>
<evidence type="ECO:0000313" key="12">
    <source>
        <dbReference type="EMBL" id="VEN36921.1"/>
    </source>
</evidence>
<dbReference type="GO" id="GO:0012505">
    <property type="term" value="C:endomembrane system"/>
    <property type="evidence" value="ECO:0007669"/>
    <property type="project" value="UniProtKB-SubCell"/>
</dbReference>
<sequence>MYSQVEGVYRFAVTLMEPYMADYQDRNSPAFQDLAQRIKRSFEQTFENVPGTQTANVISIEASKTDGFSILATVDVDSTGYSEAEGIRSAIYDKISRDHRVGNLTFLPDNFSFREFGASQPRCDQNHMQCLSGECVPADSRCDGKQDCPDNSDEEGCSEREGECAVGEFKCDIRRCIPVDQLCDGKPDCSDLSDEQNCQRQCTSDEFRCNTGQCIPLSQQCDGAAQCSDNSDEVNCQSKSA</sequence>
<proteinExistence type="predicted"/>
<dbReference type="CDD" id="cd00112">
    <property type="entry name" value="LDLa"/>
    <property type="match status" value="3"/>
</dbReference>
<feature type="disulfide bond" evidence="10">
    <location>
        <begin position="221"/>
        <end position="236"/>
    </location>
</feature>
<evidence type="ECO:0000256" key="3">
    <source>
        <dbReference type="ARBA" id="ARBA00022692"/>
    </source>
</evidence>
<name>A0A653BMT3_CALMS</name>
<keyword evidence="8 10" id="KW-1015">Disulfide bond</keyword>
<dbReference type="Gene3D" id="4.10.400.10">
    <property type="entry name" value="Low-density Lipoprotein Receptor"/>
    <property type="match status" value="3"/>
</dbReference>
<keyword evidence="7" id="KW-0472">Membrane</keyword>
<dbReference type="PROSITE" id="PS50024">
    <property type="entry name" value="SEA"/>
    <property type="match status" value="1"/>
</dbReference>
<keyword evidence="5" id="KW-0677">Repeat</keyword>
<dbReference type="InterPro" id="IPR036364">
    <property type="entry name" value="SEA_dom_sf"/>
</dbReference>
<feature type="disulfide bond" evidence="10">
    <location>
        <begin position="209"/>
        <end position="227"/>
    </location>
</feature>
<evidence type="ECO:0000256" key="7">
    <source>
        <dbReference type="ARBA" id="ARBA00023136"/>
    </source>
</evidence>
<dbReference type="FunFam" id="4.10.400.10:FF:000065">
    <property type="entry name" value="Transmembrane protease serine 7"/>
    <property type="match status" value="1"/>
</dbReference>
<dbReference type="InterPro" id="IPR002172">
    <property type="entry name" value="LDrepeatLR_classA_rpt"/>
</dbReference>
<dbReference type="InterPro" id="IPR050685">
    <property type="entry name" value="LDLR"/>
</dbReference>
<dbReference type="EMBL" id="CAACVG010002810">
    <property type="protein sequence ID" value="VEN36921.1"/>
    <property type="molecule type" value="Genomic_DNA"/>
</dbReference>
<feature type="disulfide bond" evidence="10">
    <location>
        <begin position="183"/>
        <end position="198"/>
    </location>
</feature>
<dbReference type="InterPro" id="IPR036055">
    <property type="entry name" value="LDL_receptor-like_sf"/>
</dbReference>
<evidence type="ECO:0000256" key="4">
    <source>
        <dbReference type="ARBA" id="ARBA00022729"/>
    </source>
</evidence>
<dbReference type="GO" id="GO:0016192">
    <property type="term" value="P:vesicle-mediated transport"/>
    <property type="evidence" value="ECO:0007669"/>
    <property type="project" value="UniProtKB-ARBA"/>
</dbReference>
<dbReference type="SUPFAM" id="SSF57424">
    <property type="entry name" value="LDL receptor-like module"/>
    <property type="match status" value="3"/>
</dbReference>
<evidence type="ECO:0000259" key="11">
    <source>
        <dbReference type="PROSITE" id="PS50024"/>
    </source>
</evidence>
<dbReference type="FunFam" id="4.10.400.10:FF:000034">
    <property type="entry name" value="Low-density lipoprotein receptor-related protein 2"/>
    <property type="match status" value="1"/>
</dbReference>
<keyword evidence="4" id="KW-0732">Signal</keyword>